<sequence>MNKNVSLFSSEKAHQEYKKNTLEEIPKLLRAVLFRNEDCLGVFSDHTAILLCEEASTFYYFSNICPSENEYEINKILGEKQPSYEFQLTAFVQNKGKEQIKLKLNQILRFFNCHVESPYLCEQVLIQNGIKRMFESQVMMTTVQWKYNSDFVTFNKDGSVTLKSVTYPDYVNITLAPNGVLFKVTFPALVHSRNQDKFHYILQDQLFSIHYYPCVWEEALKIVLFYYKHRMNRQDTPINNEHTITINLPKTKPPLRKQNSIPTSISIPSLACVFNTISAHPLNQSCVSFLSCCLGKNNNILIEYNEYMTLKYLRKVTELVLNKEEYCFLSDNFTFLKYWTYDPTFEKQISKVYDLNLLPEEIHQFCDNTLGNVTIESSIPLQKLTTLMKYFFQSCSKIDDNTKGVDDFPRSNIYSSILITKQTLNNIGCFEMYADKRVRAKFDDRTIVEVQEKDPNTLFISILSSTAEVSHFFLDKDSKVPVLFRSYIDIVLEFRKECLKTEQQKHMEKRQVIELGKIIQDCCQSNQLFLAINQFKSKQNLTKPIL</sequence>
<keyword evidence="3" id="KW-1185">Reference proteome</keyword>
<comment type="caution">
    <text evidence="2">The sequence shown here is derived from an EMBL/GenBank/DDBJ whole genome shotgun (WGS) entry which is preliminary data.</text>
</comment>
<dbReference type="VEuPathDB" id="AmoebaDB:NF0029950"/>
<dbReference type="PANTHER" id="PTHR34531">
    <property type="entry name" value="ZGC:153352"/>
    <property type="match status" value="1"/>
</dbReference>
<reference evidence="2 3" key="1">
    <citation type="journal article" date="2019" name="Sci. Rep.">
        <title>Nanopore sequencing improves the draft genome of the human pathogenic amoeba Naegleria fowleri.</title>
        <authorList>
            <person name="Liechti N."/>
            <person name="Schurch N."/>
            <person name="Bruggmann R."/>
            <person name="Wittwer M."/>
        </authorList>
    </citation>
    <scope>NUCLEOTIDE SEQUENCE [LARGE SCALE GENOMIC DNA]</scope>
    <source>
        <strain evidence="2 3">ATCC 30894</strain>
    </source>
</reference>
<dbReference type="InterPro" id="IPR027865">
    <property type="entry name" value="C5orf34-like_C"/>
</dbReference>
<name>A0A6A5C9Y3_NAEFO</name>
<dbReference type="EMBL" id="VFQX01000009">
    <property type="protein sequence ID" value="KAF0982488.1"/>
    <property type="molecule type" value="Genomic_DNA"/>
</dbReference>
<dbReference type="VEuPathDB" id="AmoebaDB:FDP41_011418"/>
<evidence type="ECO:0000313" key="2">
    <source>
        <dbReference type="EMBL" id="KAF0982488.1"/>
    </source>
</evidence>
<feature type="domain" description="C5orf34-like C-terminal" evidence="1">
    <location>
        <begin position="416"/>
        <end position="496"/>
    </location>
</feature>
<dbReference type="InterPro" id="IPR053901">
    <property type="entry name" value="C5orf34-like"/>
</dbReference>
<dbReference type="GeneID" id="68118633"/>
<dbReference type="OrthoDB" id="2134730at2759"/>
<accession>A0A6A5C9Y3</accession>
<dbReference type="PANTHER" id="PTHR34531:SF1">
    <property type="entry name" value="CHROMOSOME 5 OPEN READING FRAME 34"/>
    <property type="match status" value="1"/>
</dbReference>
<dbReference type="VEuPathDB" id="AmoebaDB:NF0029960"/>
<organism evidence="2 3">
    <name type="scientific">Naegleria fowleri</name>
    <name type="common">Brain eating amoeba</name>
    <dbReference type="NCBI Taxonomy" id="5763"/>
    <lineage>
        <taxon>Eukaryota</taxon>
        <taxon>Discoba</taxon>
        <taxon>Heterolobosea</taxon>
        <taxon>Tetramitia</taxon>
        <taxon>Eutetramitia</taxon>
        <taxon>Vahlkampfiidae</taxon>
        <taxon>Naegleria</taxon>
    </lineage>
</organism>
<dbReference type="RefSeq" id="XP_044567201.1">
    <property type="nucleotide sequence ID" value="XM_044701824.1"/>
</dbReference>
<proteinExistence type="predicted"/>
<dbReference type="Proteomes" id="UP000444721">
    <property type="component" value="Unassembled WGS sequence"/>
</dbReference>
<dbReference type="AlphaFoldDB" id="A0A6A5C9Y3"/>
<evidence type="ECO:0000313" key="3">
    <source>
        <dbReference type="Proteomes" id="UP000444721"/>
    </source>
</evidence>
<dbReference type="VEuPathDB" id="AmoebaDB:NfTy_019170"/>
<protein>
    <recommendedName>
        <fullName evidence="1">C5orf34-like C-terminal domain-containing protein</fullName>
    </recommendedName>
</protein>
<gene>
    <name evidence="2" type="ORF">FDP41_011418</name>
</gene>
<dbReference type="Pfam" id="PF15016">
    <property type="entry name" value="C5orf34_C"/>
    <property type="match status" value="1"/>
</dbReference>
<evidence type="ECO:0000259" key="1">
    <source>
        <dbReference type="Pfam" id="PF15016"/>
    </source>
</evidence>